<name>A0AA38ILW6_9CUCU</name>
<reference evidence="1" key="1">
    <citation type="journal article" date="2023" name="G3 (Bethesda)">
        <title>Whole genome assemblies of Zophobas morio and Tenebrio molitor.</title>
        <authorList>
            <person name="Kaur S."/>
            <person name="Stinson S.A."/>
            <person name="diCenzo G.C."/>
        </authorList>
    </citation>
    <scope>NUCLEOTIDE SEQUENCE</scope>
    <source>
        <strain evidence="1">QUZm001</strain>
    </source>
</reference>
<accession>A0AA38ILW6</accession>
<dbReference type="Proteomes" id="UP001168821">
    <property type="component" value="Unassembled WGS sequence"/>
</dbReference>
<sequence>MNQLVGELIDDEDILDQINELEPLEAKKKKFDHFTKWTNSDFVKRFRLPKVAVQCLLNNIADFYKLYDMVFITLRYFVTGSFLQVMGDFAGVDKATASRIVYKVSRAIAGLHSRFIKMPETEDELKYNCREFYDINKFPKCIGTLDCSHVKIAPPGDEEPEIY</sequence>
<evidence type="ECO:0008006" key="3">
    <source>
        <dbReference type="Google" id="ProtNLM"/>
    </source>
</evidence>
<comment type="caution">
    <text evidence="1">The sequence shown here is derived from an EMBL/GenBank/DDBJ whole genome shotgun (WGS) entry which is preliminary data.</text>
</comment>
<protein>
    <recommendedName>
        <fullName evidence="3">Nuclease HARBI1</fullName>
    </recommendedName>
</protein>
<gene>
    <name evidence="1" type="ORF">Zmor_011391</name>
</gene>
<dbReference type="EMBL" id="JALNTZ010000003">
    <property type="protein sequence ID" value="KAJ3659717.1"/>
    <property type="molecule type" value="Genomic_DNA"/>
</dbReference>
<proteinExistence type="predicted"/>
<organism evidence="1 2">
    <name type="scientific">Zophobas morio</name>
    <dbReference type="NCBI Taxonomy" id="2755281"/>
    <lineage>
        <taxon>Eukaryota</taxon>
        <taxon>Metazoa</taxon>
        <taxon>Ecdysozoa</taxon>
        <taxon>Arthropoda</taxon>
        <taxon>Hexapoda</taxon>
        <taxon>Insecta</taxon>
        <taxon>Pterygota</taxon>
        <taxon>Neoptera</taxon>
        <taxon>Endopterygota</taxon>
        <taxon>Coleoptera</taxon>
        <taxon>Polyphaga</taxon>
        <taxon>Cucujiformia</taxon>
        <taxon>Tenebrionidae</taxon>
        <taxon>Zophobas</taxon>
    </lineage>
</organism>
<evidence type="ECO:0000313" key="1">
    <source>
        <dbReference type="EMBL" id="KAJ3659717.1"/>
    </source>
</evidence>
<dbReference type="AlphaFoldDB" id="A0AA38ILW6"/>
<keyword evidence="2" id="KW-1185">Reference proteome</keyword>
<evidence type="ECO:0000313" key="2">
    <source>
        <dbReference type="Proteomes" id="UP001168821"/>
    </source>
</evidence>